<evidence type="ECO:0000256" key="1">
    <source>
        <dbReference type="ARBA" id="ARBA00022801"/>
    </source>
</evidence>
<evidence type="ECO:0000313" key="2">
    <source>
        <dbReference type="EMBL" id="SVE36866.1"/>
    </source>
</evidence>
<protein>
    <recommendedName>
        <fullName evidence="3">Beta-hexosaminidase bacterial type N-terminal domain-containing protein</fullName>
    </recommendedName>
</protein>
<feature type="non-terminal residue" evidence="2">
    <location>
        <position position="132"/>
    </location>
</feature>
<gene>
    <name evidence="2" type="ORF">METZ01_LOCUS489720</name>
</gene>
<accession>A0A383CWZ2</accession>
<dbReference type="SUPFAM" id="SSF55545">
    <property type="entry name" value="beta-N-acetylhexosaminidase-like domain"/>
    <property type="match status" value="1"/>
</dbReference>
<keyword evidence="1" id="KW-0378">Hydrolase</keyword>
<proteinExistence type="predicted"/>
<dbReference type="GO" id="GO:0016787">
    <property type="term" value="F:hydrolase activity"/>
    <property type="evidence" value="ECO:0007669"/>
    <property type="project" value="UniProtKB-KW"/>
</dbReference>
<dbReference type="Gene3D" id="3.30.379.10">
    <property type="entry name" value="Chitobiase/beta-hexosaminidase domain 2-like"/>
    <property type="match status" value="1"/>
</dbReference>
<dbReference type="EMBL" id="UINC01212505">
    <property type="protein sequence ID" value="SVE36866.1"/>
    <property type="molecule type" value="Genomic_DNA"/>
</dbReference>
<name>A0A383CWZ2_9ZZZZ</name>
<sequence length="132" mass="14647">MNETKWLRHLLPLPHEIAIEGVVECRPDQVDIRVAEDAGDLVSTAATELRQLFAERTGVEPGEGDKEFTILLGVADSDRRLDDVDVDIERLQELSTSSQAYLIQPDGRARLLLCALDGKGVSYAARTLYQLL</sequence>
<reference evidence="2" key="1">
    <citation type="submission" date="2018-05" db="EMBL/GenBank/DDBJ databases">
        <authorList>
            <person name="Lanie J.A."/>
            <person name="Ng W.-L."/>
            <person name="Kazmierczak K.M."/>
            <person name="Andrzejewski T.M."/>
            <person name="Davidsen T.M."/>
            <person name="Wayne K.J."/>
            <person name="Tettelin H."/>
            <person name="Glass J.I."/>
            <person name="Rusch D."/>
            <person name="Podicherti R."/>
            <person name="Tsui H.-C.T."/>
            <person name="Winkler M.E."/>
        </authorList>
    </citation>
    <scope>NUCLEOTIDE SEQUENCE</scope>
</reference>
<evidence type="ECO:0008006" key="3">
    <source>
        <dbReference type="Google" id="ProtNLM"/>
    </source>
</evidence>
<dbReference type="InterPro" id="IPR029018">
    <property type="entry name" value="Hex-like_dom2"/>
</dbReference>
<organism evidence="2">
    <name type="scientific">marine metagenome</name>
    <dbReference type="NCBI Taxonomy" id="408172"/>
    <lineage>
        <taxon>unclassified sequences</taxon>
        <taxon>metagenomes</taxon>
        <taxon>ecological metagenomes</taxon>
    </lineage>
</organism>
<dbReference type="AlphaFoldDB" id="A0A383CWZ2"/>